<evidence type="ECO:0000256" key="9">
    <source>
        <dbReference type="SAM" id="Phobius"/>
    </source>
</evidence>
<dbReference type="InterPro" id="IPR000727">
    <property type="entry name" value="T_SNARE_dom"/>
</dbReference>
<dbReference type="GO" id="GO:0048278">
    <property type="term" value="P:vesicle docking"/>
    <property type="evidence" value="ECO:0007669"/>
    <property type="project" value="TreeGrafter"/>
</dbReference>
<dbReference type="PANTHER" id="PTHR19957:SF380">
    <property type="entry name" value="SYNTAXIN FAMILY PROTEIN"/>
    <property type="match status" value="1"/>
</dbReference>
<evidence type="ECO:0000256" key="2">
    <source>
        <dbReference type="ARBA" id="ARBA00009063"/>
    </source>
</evidence>
<dbReference type="EMBL" id="MU859469">
    <property type="protein sequence ID" value="KAK3946929.1"/>
    <property type="molecule type" value="Genomic_DNA"/>
</dbReference>
<evidence type="ECO:0000256" key="8">
    <source>
        <dbReference type="SAM" id="MobiDB-lite"/>
    </source>
</evidence>
<dbReference type="AlphaFoldDB" id="A0AAN6NJG2"/>
<dbReference type="PROSITE" id="PS50192">
    <property type="entry name" value="T_SNARE"/>
    <property type="match status" value="1"/>
</dbReference>
<reference evidence="11" key="2">
    <citation type="submission" date="2023-06" db="EMBL/GenBank/DDBJ databases">
        <authorList>
            <consortium name="Lawrence Berkeley National Laboratory"/>
            <person name="Mondo S.J."/>
            <person name="Hensen N."/>
            <person name="Bonometti L."/>
            <person name="Westerberg I."/>
            <person name="Brannstrom I.O."/>
            <person name="Guillou S."/>
            <person name="Cros-Aarteil S."/>
            <person name="Calhoun S."/>
            <person name="Haridas S."/>
            <person name="Kuo A."/>
            <person name="Pangilinan J."/>
            <person name="Riley R."/>
            <person name="Labutti K."/>
            <person name="Andreopoulos B."/>
            <person name="Lipzen A."/>
            <person name="Chen C."/>
            <person name="Yanf M."/>
            <person name="Daum C."/>
            <person name="Ng V."/>
            <person name="Clum A."/>
            <person name="Steindorff A."/>
            <person name="Ohm R."/>
            <person name="Martin F."/>
            <person name="Silar P."/>
            <person name="Natvig D."/>
            <person name="Lalanne C."/>
            <person name="Gautier V."/>
            <person name="Ament-Velasquez S.L."/>
            <person name="Kruys A."/>
            <person name="Hutchinson M.I."/>
            <person name="Powell A.J."/>
            <person name="Barry K."/>
            <person name="Miller A.N."/>
            <person name="Grigoriev I.V."/>
            <person name="Debuchy R."/>
            <person name="Gladieux P."/>
            <person name="Thoren M.H."/>
            <person name="Johannesson H."/>
        </authorList>
    </citation>
    <scope>NUCLEOTIDE SEQUENCE</scope>
    <source>
        <strain evidence="11">CBS 626.80</strain>
    </source>
</reference>
<proteinExistence type="inferred from homology"/>
<dbReference type="GO" id="GO:0000149">
    <property type="term" value="F:SNARE binding"/>
    <property type="evidence" value="ECO:0007669"/>
    <property type="project" value="TreeGrafter"/>
</dbReference>
<feature type="region of interest" description="Disordered" evidence="8">
    <location>
        <begin position="128"/>
        <end position="148"/>
    </location>
</feature>
<comment type="similarity">
    <text evidence="2">Belongs to the syntaxin family.</text>
</comment>
<dbReference type="GO" id="GO:0006887">
    <property type="term" value="P:exocytosis"/>
    <property type="evidence" value="ECO:0007669"/>
    <property type="project" value="TreeGrafter"/>
</dbReference>
<feature type="compositionally biased region" description="Basic and acidic residues" evidence="8">
    <location>
        <begin position="128"/>
        <end position="138"/>
    </location>
</feature>
<keyword evidence="6 9" id="KW-0472">Membrane</keyword>
<dbReference type="GO" id="GO:0005886">
    <property type="term" value="C:plasma membrane"/>
    <property type="evidence" value="ECO:0007669"/>
    <property type="project" value="TreeGrafter"/>
</dbReference>
<dbReference type="InterPro" id="IPR006011">
    <property type="entry name" value="Syntaxin_N"/>
</dbReference>
<evidence type="ECO:0000259" key="10">
    <source>
        <dbReference type="PROSITE" id="PS50192"/>
    </source>
</evidence>
<dbReference type="Gene3D" id="1.20.58.70">
    <property type="match status" value="1"/>
</dbReference>
<evidence type="ECO:0000313" key="11">
    <source>
        <dbReference type="EMBL" id="KAK3946929.1"/>
    </source>
</evidence>
<reference evidence="11" key="1">
    <citation type="journal article" date="2023" name="Mol. Phylogenet. Evol.">
        <title>Genome-scale phylogeny and comparative genomics of the fungal order Sordariales.</title>
        <authorList>
            <person name="Hensen N."/>
            <person name="Bonometti L."/>
            <person name="Westerberg I."/>
            <person name="Brannstrom I.O."/>
            <person name="Guillou S."/>
            <person name="Cros-Aarteil S."/>
            <person name="Calhoun S."/>
            <person name="Haridas S."/>
            <person name="Kuo A."/>
            <person name="Mondo S."/>
            <person name="Pangilinan J."/>
            <person name="Riley R."/>
            <person name="LaButti K."/>
            <person name="Andreopoulos B."/>
            <person name="Lipzen A."/>
            <person name="Chen C."/>
            <person name="Yan M."/>
            <person name="Daum C."/>
            <person name="Ng V."/>
            <person name="Clum A."/>
            <person name="Steindorff A."/>
            <person name="Ohm R.A."/>
            <person name="Martin F."/>
            <person name="Silar P."/>
            <person name="Natvig D.O."/>
            <person name="Lalanne C."/>
            <person name="Gautier V."/>
            <person name="Ament-Velasquez S.L."/>
            <person name="Kruys A."/>
            <person name="Hutchinson M.I."/>
            <person name="Powell A.J."/>
            <person name="Barry K."/>
            <person name="Miller A.N."/>
            <person name="Grigoriev I.V."/>
            <person name="Debuchy R."/>
            <person name="Gladieux P."/>
            <person name="Hiltunen Thoren M."/>
            <person name="Johannesson H."/>
        </authorList>
    </citation>
    <scope>NUCLEOTIDE SEQUENCE</scope>
    <source>
        <strain evidence="11">CBS 626.80</strain>
    </source>
</reference>
<dbReference type="SMART" id="SM00503">
    <property type="entry name" value="SynN"/>
    <property type="match status" value="1"/>
</dbReference>
<evidence type="ECO:0000256" key="7">
    <source>
        <dbReference type="SAM" id="Coils"/>
    </source>
</evidence>
<dbReference type="GO" id="GO:0006906">
    <property type="term" value="P:vesicle fusion"/>
    <property type="evidence" value="ECO:0007669"/>
    <property type="project" value="TreeGrafter"/>
</dbReference>
<keyword evidence="12" id="KW-1185">Reference proteome</keyword>
<protein>
    <submittedName>
        <fullName evidence="11">t-SNARE</fullName>
    </submittedName>
</protein>
<sequence>MDNNQYGYGGRDPSFDQRDGAAGAYSPLGGRDQSPAPYAGGNYGGNTMEMSSINNGGSFGGDPTAILNECRDIDNGIEQIEGNLRELRRLQDRCLAEADSSASSSSRQLDALNTETMALYRTITDRVRKIKSSPEGRQPRNQAQVGRVDRRLRQAIQDYQGVESSFRKRMQDQMARQYRIVRPDASEDEVRAAVEDTTGNSQVFQQALMQNNRVGEARAVLSAVQDRHKALQRIEQQMVELAQLFEQLNTLIVEQDVKIQAIEQTSEEVVDNLDKGNEEIAVAVQTARATRKKKWMCLGICVAIIVVIVIIVVVYVVVTHPPGGGSKSEQSTKRGLLRRSVNDDLQMNNARAIQVAAPMAGPISRIYGQSKNVVPDSADPESLAKKLSPELLNRITSPYKKASSQPATKAKRFVITDEILEFMEENNAVASRGPQRAGKRFVITDEILESMRGGKVADHKQFVPGHHNEAKDDE</sequence>
<accession>A0AAN6NJG2</accession>
<dbReference type="Pfam" id="PF05739">
    <property type="entry name" value="SNARE"/>
    <property type="match status" value="1"/>
</dbReference>
<comment type="caution">
    <text evidence="11">The sequence shown here is derived from an EMBL/GenBank/DDBJ whole genome shotgun (WGS) entry which is preliminary data.</text>
</comment>
<evidence type="ECO:0000313" key="12">
    <source>
        <dbReference type="Proteomes" id="UP001303222"/>
    </source>
</evidence>
<evidence type="ECO:0000256" key="5">
    <source>
        <dbReference type="ARBA" id="ARBA00023054"/>
    </source>
</evidence>
<dbReference type="SUPFAM" id="SSF47661">
    <property type="entry name" value="t-snare proteins"/>
    <property type="match status" value="1"/>
</dbReference>
<evidence type="ECO:0000256" key="4">
    <source>
        <dbReference type="ARBA" id="ARBA00022989"/>
    </source>
</evidence>
<keyword evidence="3 9" id="KW-0812">Transmembrane</keyword>
<dbReference type="Proteomes" id="UP001303222">
    <property type="component" value="Unassembled WGS sequence"/>
</dbReference>
<evidence type="ECO:0000256" key="6">
    <source>
        <dbReference type="ARBA" id="ARBA00023136"/>
    </source>
</evidence>
<dbReference type="PANTHER" id="PTHR19957">
    <property type="entry name" value="SYNTAXIN"/>
    <property type="match status" value="1"/>
</dbReference>
<dbReference type="GO" id="GO:0005484">
    <property type="term" value="F:SNAP receptor activity"/>
    <property type="evidence" value="ECO:0007669"/>
    <property type="project" value="TreeGrafter"/>
</dbReference>
<dbReference type="InterPro" id="IPR045242">
    <property type="entry name" value="Syntaxin"/>
</dbReference>
<gene>
    <name evidence="11" type="ORF">QBC32DRAFT_225247</name>
</gene>
<evidence type="ECO:0000256" key="1">
    <source>
        <dbReference type="ARBA" id="ARBA00004211"/>
    </source>
</evidence>
<feature type="domain" description="T-SNARE coiled-coil homology" evidence="10">
    <location>
        <begin position="221"/>
        <end position="283"/>
    </location>
</feature>
<dbReference type="CDD" id="cd15849">
    <property type="entry name" value="SNARE_Sso1"/>
    <property type="match status" value="1"/>
</dbReference>
<feature type="coiled-coil region" evidence="7">
    <location>
        <begin position="231"/>
        <end position="279"/>
    </location>
</feature>
<organism evidence="11 12">
    <name type="scientific">Pseudoneurospora amorphoporcata</name>
    <dbReference type="NCBI Taxonomy" id="241081"/>
    <lineage>
        <taxon>Eukaryota</taxon>
        <taxon>Fungi</taxon>
        <taxon>Dikarya</taxon>
        <taxon>Ascomycota</taxon>
        <taxon>Pezizomycotina</taxon>
        <taxon>Sordariomycetes</taxon>
        <taxon>Sordariomycetidae</taxon>
        <taxon>Sordariales</taxon>
        <taxon>Sordariaceae</taxon>
        <taxon>Pseudoneurospora</taxon>
    </lineage>
</organism>
<dbReference type="Pfam" id="PF00804">
    <property type="entry name" value="Syntaxin"/>
    <property type="match status" value="1"/>
</dbReference>
<keyword evidence="4 9" id="KW-1133">Transmembrane helix</keyword>
<dbReference type="InterPro" id="IPR010989">
    <property type="entry name" value="SNARE"/>
</dbReference>
<dbReference type="FunFam" id="1.20.58.70:FF:000008">
    <property type="entry name" value="Syntaxin family protein"/>
    <property type="match status" value="1"/>
</dbReference>
<keyword evidence="5 7" id="KW-0175">Coiled coil</keyword>
<dbReference type="SMART" id="SM00397">
    <property type="entry name" value="t_SNARE"/>
    <property type="match status" value="1"/>
</dbReference>
<evidence type="ECO:0000256" key="3">
    <source>
        <dbReference type="ARBA" id="ARBA00022692"/>
    </source>
</evidence>
<feature type="transmembrane region" description="Helical" evidence="9">
    <location>
        <begin position="295"/>
        <end position="318"/>
    </location>
</feature>
<dbReference type="GO" id="GO:0031201">
    <property type="term" value="C:SNARE complex"/>
    <property type="evidence" value="ECO:0007669"/>
    <property type="project" value="TreeGrafter"/>
</dbReference>
<feature type="region of interest" description="Disordered" evidence="8">
    <location>
        <begin position="1"/>
        <end position="43"/>
    </location>
</feature>
<dbReference type="GO" id="GO:0006886">
    <property type="term" value="P:intracellular protein transport"/>
    <property type="evidence" value="ECO:0007669"/>
    <property type="project" value="TreeGrafter"/>
</dbReference>
<dbReference type="GO" id="GO:0012505">
    <property type="term" value="C:endomembrane system"/>
    <property type="evidence" value="ECO:0007669"/>
    <property type="project" value="TreeGrafter"/>
</dbReference>
<name>A0AAN6NJG2_9PEZI</name>
<comment type="subcellular location">
    <subcellularLocation>
        <location evidence="1">Membrane</location>
        <topology evidence="1">Single-pass type IV membrane protein</topology>
    </subcellularLocation>
</comment>